<dbReference type="EMBL" id="BMQG01000003">
    <property type="protein sequence ID" value="GGM36750.1"/>
    <property type="molecule type" value="Genomic_DNA"/>
</dbReference>
<comment type="caution">
    <text evidence="2">The sequence shown here is derived from an EMBL/GenBank/DDBJ whole genome shotgun (WGS) entry which is preliminary data.</text>
</comment>
<proteinExistence type="predicted"/>
<name>A0A8H9GLA5_9DEIO</name>
<feature type="compositionally biased region" description="Pro residues" evidence="1">
    <location>
        <begin position="17"/>
        <end position="27"/>
    </location>
</feature>
<dbReference type="Proteomes" id="UP000600547">
    <property type="component" value="Unassembled WGS sequence"/>
</dbReference>
<sequence length="57" mass="6116">MSQSPHRPAQQPDRPADPPADPTPATPPSEDALLPELGIIEPGLDEEGILIDIYCRS</sequence>
<gene>
    <name evidence="2" type="ORF">GCM10008956_11520</name>
</gene>
<dbReference type="RefSeq" id="WP_155299935.1">
    <property type="nucleotide sequence ID" value="NZ_BMQG01000003.1"/>
</dbReference>
<accession>A0A8H9GLA5</accession>
<organism evidence="2 3">
    <name type="scientific">Deinococcus arenae</name>
    <dbReference type="NCBI Taxonomy" id="1452751"/>
    <lineage>
        <taxon>Bacteria</taxon>
        <taxon>Thermotogati</taxon>
        <taxon>Deinococcota</taxon>
        <taxon>Deinococci</taxon>
        <taxon>Deinococcales</taxon>
        <taxon>Deinococcaceae</taxon>
        <taxon>Deinococcus</taxon>
    </lineage>
</organism>
<evidence type="ECO:0000256" key="1">
    <source>
        <dbReference type="SAM" id="MobiDB-lite"/>
    </source>
</evidence>
<evidence type="ECO:0000313" key="3">
    <source>
        <dbReference type="Proteomes" id="UP000600547"/>
    </source>
</evidence>
<evidence type="ECO:0000313" key="2">
    <source>
        <dbReference type="EMBL" id="GGM36750.1"/>
    </source>
</evidence>
<protein>
    <submittedName>
        <fullName evidence="2">Uncharacterized protein</fullName>
    </submittedName>
</protein>
<dbReference type="AlphaFoldDB" id="A0A8H9GLA5"/>
<feature type="region of interest" description="Disordered" evidence="1">
    <location>
        <begin position="1"/>
        <end position="34"/>
    </location>
</feature>
<reference evidence="3" key="1">
    <citation type="journal article" date="2019" name="Int. J. Syst. Evol. Microbiol.">
        <title>The Global Catalogue of Microorganisms (GCM) 10K type strain sequencing project: providing services to taxonomists for standard genome sequencing and annotation.</title>
        <authorList>
            <consortium name="The Broad Institute Genomics Platform"/>
            <consortium name="The Broad Institute Genome Sequencing Center for Infectious Disease"/>
            <person name="Wu L."/>
            <person name="Ma J."/>
        </authorList>
    </citation>
    <scope>NUCLEOTIDE SEQUENCE [LARGE SCALE GENOMIC DNA]</scope>
    <source>
        <strain evidence="3">JCM 31047</strain>
    </source>
</reference>
<keyword evidence="3" id="KW-1185">Reference proteome</keyword>